<evidence type="ECO:0000313" key="7">
    <source>
        <dbReference type="Proteomes" id="UP000234632"/>
    </source>
</evidence>
<dbReference type="NCBIfam" id="TIGR00121">
    <property type="entry name" value="birA_ligase"/>
    <property type="match status" value="1"/>
</dbReference>
<dbReference type="CDD" id="cd16442">
    <property type="entry name" value="BPL"/>
    <property type="match status" value="1"/>
</dbReference>
<dbReference type="PANTHER" id="PTHR12835">
    <property type="entry name" value="BIOTIN PROTEIN LIGASE"/>
    <property type="match status" value="1"/>
</dbReference>
<sequence>MDTTKPYAGPPFPARPEEHRARSPRPGADLRDPAALAALEAVGLRRVEVLDEVGSTNDHLAAAARPAGGTDPAAAWPDLSLVAAGHQSAGRGRLDRVWTTEPGTALTFSLLLRPAGAVPLPDYPWLTLLMAVSVAEALAAEGVDAAVKWPNDVLVDGRKIAGLLAVLVPGDPPAVVLGAGVNVGQDALPVPTATSLRRLTGRASPRPQLLVRVLEAFLPRYRRLCAEPGAAAPGGALHAQVAGRMETLGRAVRAELPGGRPPLVGTAEGLGASGALLVRDAAGTVHEVTAADVVHLRPAAPAAAAPGASDGGAGGRP</sequence>
<dbReference type="PANTHER" id="PTHR12835:SF5">
    <property type="entry name" value="BIOTIN--PROTEIN LIGASE"/>
    <property type="match status" value="1"/>
</dbReference>
<organism evidence="6 7">
    <name type="scientific">Kocuria flava</name>
    <dbReference type="NCBI Taxonomy" id="446860"/>
    <lineage>
        <taxon>Bacteria</taxon>
        <taxon>Bacillati</taxon>
        <taxon>Actinomycetota</taxon>
        <taxon>Actinomycetes</taxon>
        <taxon>Micrococcales</taxon>
        <taxon>Micrococcaceae</taxon>
        <taxon>Kocuria</taxon>
    </lineage>
</organism>
<evidence type="ECO:0000256" key="2">
    <source>
        <dbReference type="ARBA" id="ARBA00023267"/>
    </source>
</evidence>
<dbReference type="Pfam" id="PF02237">
    <property type="entry name" value="BPL_C"/>
    <property type="match status" value="1"/>
</dbReference>
<comment type="caution">
    <text evidence="6">The sequence shown here is derived from an EMBL/GenBank/DDBJ whole genome shotgun (WGS) entry which is preliminary data.</text>
</comment>
<evidence type="ECO:0000256" key="3">
    <source>
        <dbReference type="ARBA" id="ARBA00024227"/>
    </source>
</evidence>
<dbReference type="RefSeq" id="WP_180814700.1">
    <property type="nucleotide sequence ID" value="NZ_LOMZ01000001.1"/>
</dbReference>
<dbReference type="Gene3D" id="2.30.30.100">
    <property type="match status" value="1"/>
</dbReference>
<dbReference type="GO" id="GO:0005737">
    <property type="term" value="C:cytoplasm"/>
    <property type="evidence" value="ECO:0007669"/>
    <property type="project" value="TreeGrafter"/>
</dbReference>
<reference evidence="6 7" key="1">
    <citation type="submission" date="2015-12" db="EMBL/GenBank/DDBJ databases">
        <authorList>
            <person name="Shamseldin A."/>
            <person name="Moawad H."/>
            <person name="Abd El-Rahim W.M."/>
            <person name="Sadowsky M.J."/>
        </authorList>
    </citation>
    <scope>NUCLEOTIDE SEQUENCE [LARGE SCALE GENOMIC DNA]</scope>
    <source>
        <strain evidence="6 7">S43</strain>
    </source>
</reference>
<proteinExistence type="predicted"/>
<dbReference type="Gene3D" id="3.30.930.10">
    <property type="entry name" value="Bira Bifunctional Protein, Domain 2"/>
    <property type="match status" value="1"/>
</dbReference>
<dbReference type="Pfam" id="PF03099">
    <property type="entry name" value="BPL_LplA_LipB"/>
    <property type="match status" value="1"/>
</dbReference>
<dbReference type="SUPFAM" id="SSF55681">
    <property type="entry name" value="Class II aaRS and biotin synthetases"/>
    <property type="match status" value="1"/>
</dbReference>
<name>A0A2N4T4K9_9MICC</name>
<dbReference type="Proteomes" id="UP000234632">
    <property type="component" value="Unassembled WGS sequence"/>
</dbReference>
<dbReference type="PROSITE" id="PS51733">
    <property type="entry name" value="BPL_LPL_CATALYTIC"/>
    <property type="match status" value="1"/>
</dbReference>
<dbReference type="InterPro" id="IPR004143">
    <property type="entry name" value="BPL_LPL_catalytic"/>
</dbReference>
<accession>A0A2N4T4K9</accession>
<dbReference type="AlphaFoldDB" id="A0A2N4T4K9"/>
<feature type="domain" description="BPL/LPL catalytic" evidence="5">
    <location>
        <begin position="48"/>
        <end position="225"/>
    </location>
</feature>
<dbReference type="GO" id="GO:0004077">
    <property type="term" value="F:biotin--[biotin carboxyl-carrier protein] ligase activity"/>
    <property type="evidence" value="ECO:0007669"/>
    <property type="project" value="UniProtKB-EC"/>
</dbReference>
<dbReference type="EMBL" id="LOMZ01000001">
    <property type="protein sequence ID" value="PLC13153.1"/>
    <property type="molecule type" value="Genomic_DNA"/>
</dbReference>
<dbReference type="InterPro" id="IPR045864">
    <property type="entry name" value="aa-tRNA-synth_II/BPL/LPL"/>
</dbReference>
<keyword evidence="1" id="KW-0436">Ligase</keyword>
<protein>
    <recommendedName>
        <fullName evidence="3">biotin--[biotin carboxyl-carrier protein] ligase</fullName>
        <ecNumber evidence="3">6.3.4.15</ecNumber>
    </recommendedName>
</protein>
<evidence type="ECO:0000313" key="6">
    <source>
        <dbReference type="EMBL" id="PLC13153.1"/>
    </source>
</evidence>
<evidence type="ECO:0000256" key="1">
    <source>
        <dbReference type="ARBA" id="ARBA00022598"/>
    </source>
</evidence>
<evidence type="ECO:0000259" key="5">
    <source>
        <dbReference type="PROSITE" id="PS51733"/>
    </source>
</evidence>
<gene>
    <name evidence="6" type="ORF">AUQ48_14190</name>
</gene>
<dbReference type="InterPro" id="IPR004408">
    <property type="entry name" value="Biotin_CoA_COase_ligase"/>
</dbReference>
<dbReference type="InterPro" id="IPR003142">
    <property type="entry name" value="BPL_C"/>
</dbReference>
<keyword evidence="2" id="KW-0092">Biotin</keyword>
<evidence type="ECO:0000256" key="4">
    <source>
        <dbReference type="SAM" id="MobiDB-lite"/>
    </source>
</evidence>
<dbReference type="EC" id="6.3.4.15" evidence="3"/>
<feature type="region of interest" description="Disordered" evidence="4">
    <location>
        <begin position="1"/>
        <end position="31"/>
    </location>
</feature>